<dbReference type="OrthoDB" id="3790064at2759"/>
<reference evidence="2" key="1">
    <citation type="journal article" date="2020" name="Stud. Mycol.">
        <title>101 Dothideomycetes genomes: a test case for predicting lifestyles and emergence of pathogens.</title>
        <authorList>
            <person name="Haridas S."/>
            <person name="Albert R."/>
            <person name="Binder M."/>
            <person name="Bloem J."/>
            <person name="Labutti K."/>
            <person name="Salamov A."/>
            <person name="Andreopoulos B."/>
            <person name="Baker S."/>
            <person name="Barry K."/>
            <person name="Bills G."/>
            <person name="Bluhm B."/>
            <person name="Cannon C."/>
            <person name="Castanera R."/>
            <person name="Culley D."/>
            <person name="Daum C."/>
            <person name="Ezra D."/>
            <person name="Gonzalez J."/>
            <person name="Henrissat B."/>
            <person name="Kuo A."/>
            <person name="Liang C."/>
            <person name="Lipzen A."/>
            <person name="Lutzoni F."/>
            <person name="Magnuson J."/>
            <person name="Mondo S."/>
            <person name="Nolan M."/>
            <person name="Ohm R."/>
            <person name="Pangilinan J."/>
            <person name="Park H.-J."/>
            <person name="Ramirez L."/>
            <person name="Alfaro M."/>
            <person name="Sun H."/>
            <person name="Tritt A."/>
            <person name="Yoshinaga Y."/>
            <person name="Zwiers L.-H."/>
            <person name="Turgeon B."/>
            <person name="Goodwin S."/>
            <person name="Spatafora J."/>
            <person name="Crous P."/>
            <person name="Grigoriev I."/>
        </authorList>
    </citation>
    <scope>NUCLEOTIDE SEQUENCE</scope>
    <source>
        <strain evidence="2">CBS 122368</strain>
    </source>
</reference>
<protein>
    <submittedName>
        <fullName evidence="2">Uncharacterized protein</fullName>
    </submittedName>
</protein>
<keyword evidence="3" id="KW-1185">Reference proteome</keyword>
<dbReference type="Proteomes" id="UP000800094">
    <property type="component" value="Unassembled WGS sequence"/>
</dbReference>
<dbReference type="RefSeq" id="XP_033690311.1">
    <property type="nucleotide sequence ID" value="XM_033820024.1"/>
</dbReference>
<gene>
    <name evidence="2" type="ORF">BU26DRAFT_153662</name>
</gene>
<organism evidence="2 3">
    <name type="scientific">Trematosphaeria pertusa</name>
    <dbReference type="NCBI Taxonomy" id="390896"/>
    <lineage>
        <taxon>Eukaryota</taxon>
        <taxon>Fungi</taxon>
        <taxon>Dikarya</taxon>
        <taxon>Ascomycota</taxon>
        <taxon>Pezizomycotina</taxon>
        <taxon>Dothideomycetes</taxon>
        <taxon>Pleosporomycetidae</taxon>
        <taxon>Pleosporales</taxon>
        <taxon>Massarineae</taxon>
        <taxon>Trematosphaeriaceae</taxon>
        <taxon>Trematosphaeria</taxon>
    </lineage>
</organism>
<evidence type="ECO:0000313" key="3">
    <source>
        <dbReference type="Proteomes" id="UP000800094"/>
    </source>
</evidence>
<evidence type="ECO:0000256" key="1">
    <source>
        <dbReference type="SAM" id="MobiDB-lite"/>
    </source>
</evidence>
<feature type="compositionally biased region" description="Polar residues" evidence="1">
    <location>
        <begin position="23"/>
        <end position="36"/>
    </location>
</feature>
<dbReference type="AlphaFoldDB" id="A0A6A6IZ25"/>
<evidence type="ECO:0000313" key="2">
    <source>
        <dbReference type="EMBL" id="KAF2255307.1"/>
    </source>
</evidence>
<accession>A0A6A6IZ25</accession>
<feature type="region of interest" description="Disordered" evidence="1">
    <location>
        <begin position="1"/>
        <end position="88"/>
    </location>
</feature>
<dbReference type="EMBL" id="ML987190">
    <property type="protein sequence ID" value="KAF2255307.1"/>
    <property type="molecule type" value="Genomic_DNA"/>
</dbReference>
<name>A0A6A6IZ25_9PLEO</name>
<dbReference type="GeneID" id="54573354"/>
<sequence length="137" mass="15063">MPDPTHESPSLPPLLRMDPEPYSQPTRNTHAGTPSRTAEPANPPSTSHPPLAKAPAPATGSTQTQPKKPSRWQKLKQENEQRKKNSVRYVSEEELMRRTGYDGRGYAVSEQRKEEEATAERYEGVAPLAAGLGCGVM</sequence>
<proteinExistence type="predicted"/>